<gene>
    <name evidence="1" type="ORF">EJ03DRAFT_31171</name>
</gene>
<dbReference type="Proteomes" id="UP000799436">
    <property type="component" value="Unassembled WGS sequence"/>
</dbReference>
<dbReference type="EMBL" id="ML995819">
    <property type="protein sequence ID" value="KAF2771549.1"/>
    <property type="molecule type" value="Genomic_DNA"/>
</dbReference>
<reference evidence="1" key="1">
    <citation type="journal article" date="2020" name="Stud. Mycol.">
        <title>101 Dothideomycetes genomes: a test case for predicting lifestyles and emergence of pathogens.</title>
        <authorList>
            <person name="Haridas S."/>
            <person name="Albert R."/>
            <person name="Binder M."/>
            <person name="Bloem J."/>
            <person name="Labutti K."/>
            <person name="Salamov A."/>
            <person name="Andreopoulos B."/>
            <person name="Baker S."/>
            <person name="Barry K."/>
            <person name="Bills G."/>
            <person name="Bluhm B."/>
            <person name="Cannon C."/>
            <person name="Castanera R."/>
            <person name="Culley D."/>
            <person name="Daum C."/>
            <person name="Ezra D."/>
            <person name="Gonzalez J."/>
            <person name="Henrissat B."/>
            <person name="Kuo A."/>
            <person name="Liang C."/>
            <person name="Lipzen A."/>
            <person name="Lutzoni F."/>
            <person name="Magnuson J."/>
            <person name="Mondo S."/>
            <person name="Nolan M."/>
            <person name="Ohm R."/>
            <person name="Pangilinan J."/>
            <person name="Park H.-J."/>
            <person name="Ramirez L."/>
            <person name="Alfaro M."/>
            <person name="Sun H."/>
            <person name="Tritt A."/>
            <person name="Yoshinaga Y."/>
            <person name="Zwiers L.-H."/>
            <person name="Turgeon B."/>
            <person name="Goodwin S."/>
            <person name="Spatafora J."/>
            <person name="Crous P."/>
            <person name="Grigoriev I."/>
        </authorList>
    </citation>
    <scope>NUCLEOTIDE SEQUENCE</scope>
    <source>
        <strain evidence="1">CBS 116005</strain>
    </source>
</reference>
<evidence type="ECO:0000313" key="1">
    <source>
        <dbReference type="EMBL" id="KAF2771549.1"/>
    </source>
</evidence>
<evidence type="ECO:0000313" key="2">
    <source>
        <dbReference type="Proteomes" id="UP000799436"/>
    </source>
</evidence>
<organism evidence="1 2">
    <name type="scientific">Teratosphaeria nubilosa</name>
    <dbReference type="NCBI Taxonomy" id="161662"/>
    <lineage>
        <taxon>Eukaryota</taxon>
        <taxon>Fungi</taxon>
        <taxon>Dikarya</taxon>
        <taxon>Ascomycota</taxon>
        <taxon>Pezizomycotina</taxon>
        <taxon>Dothideomycetes</taxon>
        <taxon>Dothideomycetidae</taxon>
        <taxon>Mycosphaerellales</taxon>
        <taxon>Teratosphaeriaceae</taxon>
        <taxon>Teratosphaeria</taxon>
    </lineage>
</organism>
<accession>A0A6G1LG48</accession>
<sequence length="76" mass="8144">MPASALLCNVAAMRESQGRSQDWEGLGKQVVAQESRNTIHSLDTAASCSVCDFEHFSSIVDAQCAATLTRSAQREA</sequence>
<name>A0A6G1LG48_9PEZI</name>
<keyword evidence="2" id="KW-1185">Reference proteome</keyword>
<protein>
    <submittedName>
        <fullName evidence="1">Uncharacterized protein</fullName>
    </submittedName>
</protein>
<proteinExistence type="predicted"/>
<dbReference type="AlphaFoldDB" id="A0A6G1LG48"/>